<comment type="caution">
    <text evidence="1">The sequence shown here is derived from an EMBL/GenBank/DDBJ whole genome shotgun (WGS) entry which is preliminary data.</text>
</comment>
<dbReference type="Proteomes" id="UP001243856">
    <property type="component" value="Unassembled WGS sequence"/>
</dbReference>
<protein>
    <submittedName>
        <fullName evidence="1">Uncharacterized protein</fullName>
    </submittedName>
</protein>
<evidence type="ECO:0000313" key="1">
    <source>
        <dbReference type="EMBL" id="MDK4301381.1"/>
    </source>
</evidence>
<reference evidence="1 2" key="1">
    <citation type="submission" date="2023-05" db="EMBL/GenBank/DDBJ databases">
        <title>Metabolic capabilities are highly conserved among human nasal-associated Corynebacterium species in pangenomic analyses.</title>
        <authorList>
            <person name="Tran T.H."/>
            <person name="Roberts A.Q."/>
            <person name="Escapa I.F."/>
            <person name="Gao W."/>
            <person name="Conlan S."/>
            <person name="Kong H."/>
            <person name="Segre J.A."/>
            <person name="Kelly M.S."/>
            <person name="Lemon K.P."/>
        </authorList>
    </citation>
    <scope>NUCLEOTIDE SEQUENCE [LARGE SCALE GENOMIC DNA]</scope>
    <source>
        <strain evidence="1 2">KPL2811</strain>
    </source>
</reference>
<proteinExistence type="predicted"/>
<organism evidence="1 2">
    <name type="scientific">Corynebacterium propinquum</name>
    <dbReference type="NCBI Taxonomy" id="43769"/>
    <lineage>
        <taxon>Bacteria</taxon>
        <taxon>Bacillati</taxon>
        <taxon>Actinomycetota</taxon>
        <taxon>Actinomycetes</taxon>
        <taxon>Mycobacteriales</taxon>
        <taxon>Corynebacteriaceae</taxon>
        <taxon>Corynebacterium</taxon>
    </lineage>
</organism>
<keyword evidence="2" id="KW-1185">Reference proteome</keyword>
<gene>
    <name evidence="1" type="ORF">QPX45_09050</name>
</gene>
<name>A0ABT7G514_9CORY</name>
<dbReference type="RefSeq" id="WP_284576178.1">
    <property type="nucleotide sequence ID" value="NZ_JASNVE010000015.1"/>
</dbReference>
<sequence>MRITESELLAEIAIDEATFKQTIQDLGIIFGSDGAIDKRMAIALIRYFSDEARELFGPKSLFPARRILFAHGCETSLFDRDSYVGEWRLDLHPYGLLSRGRCTLQSESEAVFEEKFGISLSEKPSSTLVLIRETDLSFERALMDAYFLGDGRLKHAIAQKMRKENLIGDQAA</sequence>
<accession>A0ABT7G514</accession>
<dbReference type="EMBL" id="JASNVK010000017">
    <property type="protein sequence ID" value="MDK4301381.1"/>
    <property type="molecule type" value="Genomic_DNA"/>
</dbReference>
<evidence type="ECO:0000313" key="2">
    <source>
        <dbReference type="Proteomes" id="UP001243856"/>
    </source>
</evidence>